<sequence>MKAPTSNLEVELAPFVLASGPLRQYGLERPSELEFKWIGGLSSSRARTKELMGDILLRWTYPTRCRKSAVGATSKGKHFEVSKALKALDGLEIEMSTRHNKAEEIASNKDDGKSDYGLGLGRSKGRGYYANRQ</sequence>
<evidence type="ECO:0000313" key="3">
    <source>
        <dbReference type="Proteomes" id="UP000239757"/>
    </source>
</evidence>
<dbReference type="EMBL" id="KZ666854">
    <property type="protein sequence ID" value="PPR93140.1"/>
    <property type="molecule type" value="Genomic_DNA"/>
</dbReference>
<name>A0A2P5WPW8_GOSBA</name>
<gene>
    <name evidence="2" type="ORF">GOBAR_AA27528</name>
</gene>
<dbReference type="Proteomes" id="UP000239757">
    <property type="component" value="Unassembled WGS sequence"/>
</dbReference>
<feature type="compositionally biased region" description="Basic and acidic residues" evidence="1">
    <location>
        <begin position="100"/>
        <end position="114"/>
    </location>
</feature>
<dbReference type="AlphaFoldDB" id="A0A2P5WPW8"/>
<proteinExistence type="predicted"/>
<reference evidence="2 3" key="1">
    <citation type="submission" date="2015-01" db="EMBL/GenBank/DDBJ databases">
        <title>Genome of allotetraploid Gossypium barbadense reveals genomic plasticity and fiber elongation in cotton evolution.</title>
        <authorList>
            <person name="Chen X."/>
            <person name="Liu X."/>
            <person name="Zhao B."/>
            <person name="Zheng H."/>
            <person name="Hu Y."/>
            <person name="Lu G."/>
            <person name="Yang C."/>
            <person name="Chen J."/>
            <person name="Shan C."/>
            <person name="Zhang L."/>
            <person name="Zhou Y."/>
            <person name="Wang L."/>
            <person name="Guo W."/>
            <person name="Bai Y."/>
            <person name="Ruan J."/>
            <person name="Shangguan X."/>
            <person name="Mao Y."/>
            <person name="Jiang J."/>
            <person name="Zhu Y."/>
            <person name="Lei J."/>
            <person name="Kang H."/>
            <person name="Chen S."/>
            <person name="He X."/>
            <person name="Wang R."/>
            <person name="Wang Y."/>
            <person name="Chen J."/>
            <person name="Wang L."/>
            <person name="Yu S."/>
            <person name="Wang B."/>
            <person name="Wei J."/>
            <person name="Song S."/>
            <person name="Lu X."/>
            <person name="Gao Z."/>
            <person name="Gu W."/>
            <person name="Deng X."/>
            <person name="Ma D."/>
            <person name="Wang S."/>
            <person name="Liang W."/>
            <person name="Fang L."/>
            <person name="Cai C."/>
            <person name="Zhu X."/>
            <person name="Zhou B."/>
            <person name="Zhang Y."/>
            <person name="Chen Z."/>
            <person name="Xu S."/>
            <person name="Zhu R."/>
            <person name="Wang S."/>
            <person name="Zhang T."/>
            <person name="Zhao G."/>
        </authorList>
    </citation>
    <scope>NUCLEOTIDE SEQUENCE [LARGE SCALE GENOMIC DNA]</scope>
    <source>
        <strain evidence="3">cv. Xinhai21</strain>
        <tissue evidence="2">Leaf</tissue>
    </source>
</reference>
<accession>A0A2P5WPW8</accession>
<evidence type="ECO:0000313" key="2">
    <source>
        <dbReference type="EMBL" id="PPR93140.1"/>
    </source>
</evidence>
<evidence type="ECO:0000256" key="1">
    <source>
        <dbReference type="SAM" id="MobiDB-lite"/>
    </source>
</evidence>
<organism evidence="2 3">
    <name type="scientific">Gossypium barbadense</name>
    <name type="common">Sea Island cotton</name>
    <name type="synonym">Hibiscus barbadensis</name>
    <dbReference type="NCBI Taxonomy" id="3634"/>
    <lineage>
        <taxon>Eukaryota</taxon>
        <taxon>Viridiplantae</taxon>
        <taxon>Streptophyta</taxon>
        <taxon>Embryophyta</taxon>
        <taxon>Tracheophyta</taxon>
        <taxon>Spermatophyta</taxon>
        <taxon>Magnoliopsida</taxon>
        <taxon>eudicotyledons</taxon>
        <taxon>Gunneridae</taxon>
        <taxon>Pentapetalae</taxon>
        <taxon>rosids</taxon>
        <taxon>malvids</taxon>
        <taxon>Malvales</taxon>
        <taxon>Malvaceae</taxon>
        <taxon>Malvoideae</taxon>
        <taxon>Gossypium</taxon>
    </lineage>
</organism>
<feature type="region of interest" description="Disordered" evidence="1">
    <location>
        <begin position="100"/>
        <end position="133"/>
    </location>
</feature>
<protein>
    <submittedName>
        <fullName evidence="2">Uncharacterized protein</fullName>
    </submittedName>
</protein>